<organism evidence="6 7">
    <name type="scientific">Coniophora puteana (strain RWD-64-598)</name>
    <name type="common">Brown rot fungus</name>
    <dbReference type="NCBI Taxonomy" id="741705"/>
    <lineage>
        <taxon>Eukaryota</taxon>
        <taxon>Fungi</taxon>
        <taxon>Dikarya</taxon>
        <taxon>Basidiomycota</taxon>
        <taxon>Agaricomycotina</taxon>
        <taxon>Agaricomycetes</taxon>
        <taxon>Agaricomycetidae</taxon>
        <taxon>Boletales</taxon>
        <taxon>Coniophorineae</taxon>
        <taxon>Coniophoraceae</taxon>
        <taxon>Coniophora</taxon>
    </lineage>
</organism>
<name>R7SE36_CONPW</name>
<dbReference type="InterPro" id="IPR036895">
    <property type="entry name" value="Uracil-DNA_glycosylase-like_sf"/>
</dbReference>
<feature type="region of interest" description="Disordered" evidence="4">
    <location>
        <begin position="54"/>
        <end position="145"/>
    </location>
</feature>
<evidence type="ECO:0000256" key="1">
    <source>
        <dbReference type="ARBA" id="ARBA00022763"/>
    </source>
</evidence>
<feature type="compositionally biased region" description="Low complexity" evidence="4">
    <location>
        <begin position="95"/>
        <end position="107"/>
    </location>
</feature>
<evidence type="ECO:0000259" key="5">
    <source>
        <dbReference type="Pfam" id="PF03167"/>
    </source>
</evidence>
<gene>
    <name evidence="6" type="ORF">CONPUDRAFT_113454</name>
</gene>
<keyword evidence="1" id="KW-0227">DNA damage</keyword>
<keyword evidence="2" id="KW-0378">Hydrolase</keyword>
<evidence type="ECO:0000256" key="4">
    <source>
        <dbReference type="SAM" id="MobiDB-lite"/>
    </source>
</evidence>
<keyword evidence="3" id="KW-0234">DNA repair</keyword>
<dbReference type="eggNOG" id="KOG4120">
    <property type="taxonomic scope" value="Eukaryota"/>
</dbReference>
<dbReference type="GO" id="GO:0004844">
    <property type="term" value="F:uracil DNA N-glycosylase activity"/>
    <property type="evidence" value="ECO:0007669"/>
    <property type="project" value="TreeGrafter"/>
</dbReference>
<dbReference type="RefSeq" id="XP_007775451.1">
    <property type="nucleotide sequence ID" value="XM_007777261.1"/>
</dbReference>
<dbReference type="CDD" id="cd10028">
    <property type="entry name" value="UDG-F2_TDG_MUG"/>
    <property type="match status" value="1"/>
</dbReference>
<protein>
    <submittedName>
        <fullName evidence="6">DNA glycosylase</fullName>
    </submittedName>
</protein>
<sequence>MMEGSQNIGAGEYEMDAHVKKEGAADVDVEQASSVSGTRTAAFRAIVGSYSFSPVKQASGPPHLSLGLAPRRSPRNAKAIKPNVHNTGETKVERSSSLSDDSSFSSAARKRKRSKDAKGASSSSPGIASKSPSSSKSPSKRVKRSYAPPEVYAHLHPLSDNVKEGLDVIFCGINPGEMSAQRGHHFARPNNHFWRCLYQSGLTPRQLSPNEDYTLPDKFNLGLTNLVARPSAEAAELSKAEMQESVPTFLEKVAHLRPRFICFIGLGIWEVVRGVLLKMLASESAGKASLIPTPAKTKVKSPKKSGAKAGPGLQPFKLVSSIGDDNTAEEGTEKDTLIFVVPSTSGRVTSYQLPDKVAFFSELRVLVGKELSELNTSGMMSVRLSVGS</sequence>
<feature type="compositionally biased region" description="Low complexity" evidence="4">
    <location>
        <begin position="119"/>
        <end position="137"/>
    </location>
</feature>
<dbReference type="KEGG" id="cput:CONPUDRAFT_113454"/>
<evidence type="ECO:0000256" key="3">
    <source>
        <dbReference type="ARBA" id="ARBA00023204"/>
    </source>
</evidence>
<dbReference type="EMBL" id="JH711592">
    <property type="protein sequence ID" value="EIW74436.1"/>
    <property type="molecule type" value="Genomic_DNA"/>
</dbReference>
<feature type="domain" description="Uracil-DNA glycosylase-like" evidence="5">
    <location>
        <begin position="163"/>
        <end position="353"/>
    </location>
</feature>
<dbReference type="Pfam" id="PF03167">
    <property type="entry name" value="UDG"/>
    <property type="match status" value="1"/>
</dbReference>
<reference evidence="7" key="1">
    <citation type="journal article" date="2012" name="Science">
        <title>The Paleozoic origin of enzymatic lignin decomposition reconstructed from 31 fungal genomes.</title>
        <authorList>
            <person name="Floudas D."/>
            <person name="Binder M."/>
            <person name="Riley R."/>
            <person name="Barry K."/>
            <person name="Blanchette R.A."/>
            <person name="Henrissat B."/>
            <person name="Martinez A.T."/>
            <person name="Otillar R."/>
            <person name="Spatafora J.W."/>
            <person name="Yadav J.S."/>
            <person name="Aerts A."/>
            <person name="Benoit I."/>
            <person name="Boyd A."/>
            <person name="Carlson A."/>
            <person name="Copeland A."/>
            <person name="Coutinho P.M."/>
            <person name="de Vries R.P."/>
            <person name="Ferreira P."/>
            <person name="Findley K."/>
            <person name="Foster B."/>
            <person name="Gaskell J."/>
            <person name="Glotzer D."/>
            <person name="Gorecki P."/>
            <person name="Heitman J."/>
            <person name="Hesse C."/>
            <person name="Hori C."/>
            <person name="Igarashi K."/>
            <person name="Jurgens J.A."/>
            <person name="Kallen N."/>
            <person name="Kersten P."/>
            <person name="Kohler A."/>
            <person name="Kuees U."/>
            <person name="Kumar T.K.A."/>
            <person name="Kuo A."/>
            <person name="LaButti K."/>
            <person name="Larrondo L.F."/>
            <person name="Lindquist E."/>
            <person name="Ling A."/>
            <person name="Lombard V."/>
            <person name="Lucas S."/>
            <person name="Lundell T."/>
            <person name="Martin R."/>
            <person name="McLaughlin D.J."/>
            <person name="Morgenstern I."/>
            <person name="Morin E."/>
            <person name="Murat C."/>
            <person name="Nagy L.G."/>
            <person name="Nolan M."/>
            <person name="Ohm R.A."/>
            <person name="Patyshakuliyeva A."/>
            <person name="Rokas A."/>
            <person name="Ruiz-Duenas F.J."/>
            <person name="Sabat G."/>
            <person name="Salamov A."/>
            <person name="Samejima M."/>
            <person name="Schmutz J."/>
            <person name="Slot J.C."/>
            <person name="St John F."/>
            <person name="Stenlid J."/>
            <person name="Sun H."/>
            <person name="Sun S."/>
            <person name="Syed K."/>
            <person name="Tsang A."/>
            <person name="Wiebenga A."/>
            <person name="Young D."/>
            <person name="Pisabarro A."/>
            <person name="Eastwood D.C."/>
            <person name="Martin F."/>
            <person name="Cullen D."/>
            <person name="Grigoriev I.V."/>
            <person name="Hibbett D.S."/>
        </authorList>
    </citation>
    <scope>NUCLEOTIDE SEQUENCE [LARGE SCALE GENOMIC DNA]</scope>
    <source>
        <strain evidence="7">RWD-64-598 SS2</strain>
    </source>
</reference>
<dbReference type="InterPro" id="IPR005122">
    <property type="entry name" value="Uracil-DNA_glycosylase-like"/>
</dbReference>
<dbReference type="GeneID" id="19199010"/>
<dbReference type="SUPFAM" id="SSF52141">
    <property type="entry name" value="Uracil-DNA glycosylase-like"/>
    <property type="match status" value="1"/>
</dbReference>
<evidence type="ECO:0000313" key="7">
    <source>
        <dbReference type="Proteomes" id="UP000053558"/>
    </source>
</evidence>
<dbReference type="OMA" id="RSYTEFE"/>
<dbReference type="PANTHER" id="PTHR12159:SF9">
    <property type="entry name" value="G_T MISMATCH-SPECIFIC THYMINE DNA GLYCOSYLASE"/>
    <property type="match status" value="1"/>
</dbReference>
<dbReference type="GO" id="GO:0006285">
    <property type="term" value="P:base-excision repair, AP site formation"/>
    <property type="evidence" value="ECO:0007669"/>
    <property type="project" value="InterPro"/>
</dbReference>
<dbReference type="Proteomes" id="UP000053558">
    <property type="component" value="Unassembled WGS sequence"/>
</dbReference>
<dbReference type="GO" id="GO:0008263">
    <property type="term" value="F:pyrimidine-specific mismatch base pair DNA N-glycosylase activity"/>
    <property type="evidence" value="ECO:0007669"/>
    <property type="project" value="TreeGrafter"/>
</dbReference>
<proteinExistence type="predicted"/>
<evidence type="ECO:0000256" key="2">
    <source>
        <dbReference type="ARBA" id="ARBA00022801"/>
    </source>
</evidence>
<accession>R7SE36</accession>
<dbReference type="InterPro" id="IPR015637">
    <property type="entry name" value="MUG/TDG"/>
</dbReference>
<dbReference type="PANTHER" id="PTHR12159">
    <property type="entry name" value="G/T AND G/U MISMATCH-SPECIFIC DNA GLYCOSYLASE"/>
    <property type="match status" value="1"/>
</dbReference>
<dbReference type="Gene3D" id="3.40.470.10">
    <property type="entry name" value="Uracil-DNA glycosylase-like domain"/>
    <property type="match status" value="1"/>
</dbReference>
<keyword evidence="7" id="KW-1185">Reference proteome</keyword>
<evidence type="ECO:0000313" key="6">
    <source>
        <dbReference type="EMBL" id="EIW74436.1"/>
    </source>
</evidence>
<dbReference type="AlphaFoldDB" id="R7SE36"/>
<dbReference type="OrthoDB" id="565731at2759"/>